<dbReference type="EMBL" id="BK014662">
    <property type="protein sequence ID" value="DAD66525.1"/>
    <property type="molecule type" value="Genomic_DNA"/>
</dbReference>
<reference evidence="1" key="1">
    <citation type="journal article" date="2021" name="Proc. Natl. Acad. Sci. U.S.A.">
        <title>A Catalog of Tens of Thousands of Viruses from Human Metagenomes Reveals Hidden Associations with Chronic Diseases.</title>
        <authorList>
            <person name="Tisza M.J."/>
            <person name="Buck C.B."/>
        </authorList>
    </citation>
    <scope>NUCLEOTIDE SEQUENCE</scope>
    <source>
        <strain evidence="1">CtPuP5</strain>
    </source>
</reference>
<proteinExistence type="predicted"/>
<name>A0A8S5L9C6_9CAUD</name>
<evidence type="ECO:0000313" key="1">
    <source>
        <dbReference type="EMBL" id="DAD66525.1"/>
    </source>
</evidence>
<accession>A0A8S5L9C6</accession>
<protein>
    <submittedName>
        <fullName evidence="1">Uncharacterized protein</fullName>
    </submittedName>
</protein>
<organism evidence="1">
    <name type="scientific">Myoviridae sp. ctPuP5</name>
    <dbReference type="NCBI Taxonomy" id="2823543"/>
    <lineage>
        <taxon>Viruses</taxon>
        <taxon>Duplodnaviria</taxon>
        <taxon>Heunggongvirae</taxon>
        <taxon>Uroviricota</taxon>
        <taxon>Caudoviricetes</taxon>
    </lineage>
</organism>
<sequence length="74" mass="8497">MVDKDLVNKMKFIGDTLDNHGVEYKFDAEHCSTMIMIEHMYELLANITLVPNSVFTGNTQYAEAKSVVDELIKW</sequence>